<feature type="non-terminal residue" evidence="2">
    <location>
        <position position="1"/>
    </location>
</feature>
<sequence length="306" mass="34500">GSVCEWVRQLCVLNKLSADRTPTPALLKFYFAFLSLCISFCLGIELGQLQPTCGHGADEAVQTPQLHPRQFANLHRHRAAQSCRICRHRRGCRGRISGGQRQHRPVFRRRRPAVRMPSLRRHQRPGGAPLLPADSPARRRQRWRRLNRLLRGLQQAAVRQRRQPGGLPTAGARTGRCRLQHRPEAGGVRRCPPVRSCADVPVPECQQAAGRQLRLPVQADALAVRHQRVRAHHFDVYINDDNVHDNDYDNHNDRACKKRPTASPAAAACRCLGHRRRGQPGKRGDAESCPHRSNAEELAICLSLTF</sequence>
<reference evidence="2 3" key="1">
    <citation type="submission" date="2017-06" db="EMBL/GenBank/DDBJ databases">
        <title>A platform for efficient transgenesis in Macrostomum lignano, a flatworm model organism for stem cell research.</title>
        <authorList>
            <person name="Berezikov E."/>
        </authorList>
    </citation>
    <scope>NUCLEOTIDE SEQUENCE [LARGE SCALE GENOMIC DNA]</scope>
    <source>
        <strain evidence="2">DV1</strain>
        <tissue evidence="2">Whole organism</tissue>
    </source>
</reference>
<proteinExistence type="predicted"/>
<protein>
    <submittedName>
        <fullName evidence="2">Uncharacterized protein</fullName>
    </submittedName>
</protein>
<feature type="region of interest" description="Disordered" evidence="1">
    <location>
        <begin position="117"/>
        <end position="139"/>
    </location>
</feature>
<evidence type="ECO:0000313" key="2">
    <source>
        <dbReference type="EMBL" id="PAA55073.1"/>
    </source>
</evidence>
<accession>A0A267E0J0</accession>
<comment type="caution">
    <text evidence="2">The sequence shown here is derived from an EMBL/GenBank/DDBJ whole genome shotgun (WGS) entry which is preliminary data.</text>
</comment>
<organism evidence="2 3">
    <name type="scientific">Macrostomum lignano</name>
    <dbReference type="NCBI Taxonomy" id="282301"/>
    <lineage>
        <taxon>Eukaryota</taxon>
        <taxon>Metazoa</taxon>
        <taxon>Spiralia</taxon>
        <taxon>Lophotrochozoa</taxon>
        <taxon>Platyhelminthes</taxon>
        <taxon>Rhabditophora</taxon>
        <taxon>Macrostomorpha</taxon>
        <taxon>Macrostomida</taxon>
        <taxon>Macrostomidae</taxon>
        <taxon>Macrostomum</taxon>
    </lineage>
</organism>
<dbReference type="EMBL" id="NIVC01002813">
    <property type="protein sequence ID" value="PAA55073.1"/>
    <property type="molecule type" value="Genomic_DNA"/>
</dbReference>
<dbReference type="Proteomes" id="UP000215902">
    <property type="component" value="Unassembled WGS sequence"/>
</dbReference>
<dbReference type="AlphaFoldDB" id="A0A267E0J0"/>
<keyword evidence="3" id="KW-1185">Reference proteome</keyword>
<evidence type="ECO:0000256" key="1">
    <source>
        <dbReference type="SAM" id="MobiDB-lite"/>
    </source>
</evidence>
<gene>
    <name evidence="2" type="ORF">BOX15_Mlig004373g1</name>
</gene>
<evidence type="ECO:0000313" key="3">
    <source>
        <dbReference type="Proteomes" id="UP000215902"/>
    </source>
</evidence>
<name>A0A267E0J0_9PLAT</name>